<dbReference type="Pfam" id="PF10646">
    <property type="entry name" value="Germane"/>
    <property type="match status" value="1"/>
</dbReference>
<feature type="domain" description="GerMN" evidence="2">
    <location>
        <begin position="74"/>
        <end position="152"/>
    </location>
</feature>
<sequence>MNKKLIIVSFILIAIIAGIIIYFSFLKYDKKAFSEKFKTEEAIETFKIYIPSSTSLVTKEVYLQKDELELKNLEKILEIFLLELPSPLKETKILGIYRDKENIIYIDLSKNFAAPQSMREEYFVIKSLYKTLKENFTWIKDIKILIESKEIETLSGHISIESSLKEVMEES</sequence>
<keyword evidence="4" id="KW-1185">Reference proteome</keyword>
<keyword evidence="1" id="KW-0472">Membrane</keyword>
<evidence type="ECO:0000256" key="1">
    <source>
        <dbReference type="SAM" id="Phobius"/>
    </source>
</evidence>
<feature type="transmembrane region" description="Helical" evidence="1">
    <location>
        <begin position="6"/>
        <end position="26"/>
    </location>
</feature>
<comment type="caution">
    <text evidence="3">The sequence shown here is derived from an EMBL/GenBank/DDBJ whole genome shotgun (WGS) entry which is preliminary data.</text>
</comment>
<name>A0A9W6LKV4_9BACT</name>
<keyword evidence="1" id="KW-1133">Transmembrane helix</keyword>
<reference evidence="3" key="1">
    <citation type="submission" date="2022-12" db="EMBL/GenBank/DDBJ databases">
        <title>Reference genome sequencing for broad-spectrum identification of bacterial and archaeal isolates by mass spectrometry.</title>
        <authorList>
            <person name="Sekiguchi Y."/>
            <person name="Tourlousse D.M."/>
        </authorList>
    </citation>
    <scope>NUCLEOTIDE SEQUENCE</scope>
    <source>
        <strain evidence="3">TSL-P1</strain>
    </source>
</reference>
<gene>
    <name evidence="3" type="ORF">TISLANDTSLP1_09180</name>
</gene>
<evidence type="ECO:0000313" key="4">
    <source>
        <dbReference type="Proteomes" id="UP001144297"/>
    </source>
</evidence>
<evidence type="ECO:0000313" key="3">
    <source>
        <dbReference type="EMBL" id="GLI53225.1"/>
    </source>
</evidence>
<keyword evidence="1" id="KW-0812">Transmembrane</keyword>
<protein>
    <recommendedName>
        <fullName evidence="2">GerMN domain-containing protein</fullName>
    </recommendedName>
</protein>
<evidence type="ECO:0000259" key="2">
    <source>
        <dbReference type="Pfam" id="PF10646"/>
    </source>
</evidence>
<dbReference type="InterPro" id="IPR019606">
    <property type="entry name" value="GerMN"/>
</dbReference>
<organism evidence="3 4">
    <name type="scientific">Thermodesulfovibrio yellowstonii</name>
    <dbReference type="NCBI Taxonomy" id="28262"/>
    <lineage>
        <taxon>Bacteria</taxon>
        <taxon>Pseudomonadati</taxon>
        <taxon>Nitrospirota</taxon>
        <taxon>Thermodesulfovibrionia</taxon>
        <taxon>Thermodesulfovibrionales</taxon>
        <taxon>Thermodesulfovibrionaceae</taxon>
        <taxon>Thermodesulfovibrio</taxon>
    </lineage>
</organism>
<dbReference type="Proteomes" id="UP001144297">
    <property type="component" value="Unassembled WGS sequence"/>
</dbReference>
<proteinExistence type="predicted"/>
<accession>A0A9W6LKV4</accession>
<dbReference type="AlphaFoldDB" id="A0A9W6LKV4"/>
<dbReference type="EMBL" id="BSDX01000001">
    <property type="protein sequence ID" value="GLI53225.1"/>
    <property type="molecule type" value="Genomic_DNA"/>
</dbReference>